<comment type="similarity">
    <text evidence="1">Belongs to the small GTPase superfamily. Rab family.</text>
</comment>
<evidence type="ECO:0000256" key="2">
    <source>
        <dbReference type="ARBA" id="ARBA00010142"/>
    </source>
</evidence>
<evidence type="ECO:0000256" key="1">
    <source>
        <dbReference type="ARBA" id="ARBA00006270"/>
    </source>
</evidence>
<dbReference type="Pfam" id="PF00071">
    <property type="entry name" value="Ras"/>
    <property type="match status" value="1"/>
</dbReference>
<dbReference type="SMART" id="SM00176">
    <property type="entry name" value="RAN"/>
    <property type="match status" value="1"/>
</dbReference>
<gene>
    <name evidence="5" type="ORF">EIN_410790</name>
</gene>
<dbReference type="GO" id="GO:0003924">
    <property type="term" value="F:GTPase activity"/>
    <property type="evidence" value="ECO:0007669"/>
    <property type="project" value="InterPro"/>
</dbReference>
<dbReference type="SMART" id="SM00174">
    <property type="entry name" value="RHO"/>
    <property type="match status" value="1"/>
</dbReference>
<dbReference type="VEuPathDB" id="AmoebaDB:EIN_410790"/>
<dbReference type="PANTHER" id="PTHR47978">
    <property type="match status" value="1"/>
</dbReference>
<keyword evidence="6" id="KW-1185">Reference proteome</keyword>
<evidence type="ECO:0000313" key="5">
    <source>
        <dbReference type="EMBL" id="ELP87736.1"/>
    </source>
</evidence>
<dbReference type="CDD" id="cd00154">
    <property type="entry name" value="Rab"/>
    <property type="match status" value="1"/>
</dbReference>
<dbReference type="AlphaFoldDB" id="A0A0A1U4E7"/>
<dbReference type="PROSITE" id="PS51420">
    <property type="entry name" value="RHO"/>
    <property type="match status" value="1"/>
</dbReference>
<dbReference type="GeneID" id="14886750"/>
<evidence type="ECO:0000256" key="4">
    <source>
        <dbReference type="ARBA" id="ARBA00023134"/>
    </source>
</evidence>
<protein>
    <submittedName>
        <fullName evidence="5">GTP-binding protein YPT1, putative</fullName>
    </submittedName>
</protein>
<dbReference type="OMA" id="RQWCEEI"/>
<dbReference type="KEGG" id="eiv:EIN_410790"/>
<dbReference type="GO" id="GO:0005525">
    <property type="term" value="F:GTP binding"/>
    <property type="evidence" value="ECO:0007669"/>
    <property type="project" value="UniProtKB-KW"/>
</dbReference>
<dbReference type="PRINTS" id="PR00449">
    <property type="entry name" value="RASTRNSFRMNG"/>
</dbReference>
<dbReference type="InterPro" id="IPR001806">
    <property type="entry name" value="Small_GTPase"/>
</dbReference>
<keyword evidence="3" id="KW-0547">Nucleotide-binding</keyword>
<name>A0A0A1U4E7_ENTIV</name>
<keyword evidence="4" id="KW-0342">GTP-binding</keyword>
<comment type="similarity">
    <text evidence="2">Belongs to the small GTPase superfamily. Rho family.</text>
</comment>
<dbReference type="PROSITE" id="PS51419">
    <property type="entry name" value="RAB"/>
    <property type="match status" value="1"/>
</dbReference>
<sequence length="200" mass="22742">MISIALSGDAFVGKTCFFKRFSVGQFEENTSSSIGCDVTCKKLILEGKSYNVQLWDTAGQEIFRSTTATYFRNRSCVLFMFDLTSSETLSHVEDWLKTFYEINNENTPTLLVLIGTKCDLVAERVVTEDQAKEFAKTHSIPYFECSSRLNINIDTIIHFVLKNLRNPPQLQQQTKKEEEPVILHVNVPDSEESQNDGMCC</sequence>
<dbReference type="InterPro" id="IPR027417">
    <property type="entry name" value="P-loop_NTPase"/>
</dbReference>
<dbReference type="Proteomes" id="UP000014680">
    <property type="component" value="Unassembled WGS sequence"/>
</dbReference>
<dbReference type="InterPro" id="IPR005225">
    <property type="entry name" value="Small_GTP-bd"/>
</dbReference>
<reference evidence="5 6" key="1">
    <citation type="submission" date="2012-10" db="EMBL/GenBank/DDBJ databases">
        <authorList>
            <person name="Zafar N."/>
            <person name="Inman J."/>
            <person name="Hall N."/>
            <person name="Lorenzi H."/>
            <person name="Caler E."/>
        </authorList>
    </citation>
    <scope>NUCLEOTIDE SEQUENCE [LARGE SCALE GENOMIC DNA]</scope>
    <source>
        <strain evidence="5 6">IP1</strain>
    </source>
</reference>
<evidence type="ECO:0000313" key="6">
    <source>
        <dbReference type="Proteomes" id="UP000014680"/>
    </source>
</evidence>
<proteinExistence type="inferred from homology"/>
<dbReference type="SMART" id="SM00173">
    <property type="entry name" value="RAS"/>
    <property type="match status" value="1"/>
</dbReference>
<dbReference type="SUPFAM" id="SSF52540">
    <property type="entry name" value="P-loop containing nucleoside triphosphate hydrolases"/>
    <property type="match status" value="1"/>
</dbReference>
<dbReference type="RefSeq" id="XP_004254507.1">
    <property type="nucleotide sequence ID" value="XM_004254459.1"/>
</dbReference>
<dbReference type="SMART" id="SM00175">
    <property type="entry name" value="RAB"/>
    <property type="match status" value="1"/>
</dbReference>
<dbReference type="EMBL" id="KB206788">
    <property type="protein sequence ID" value="ELP87736.1"/>
    <property type="molecule type" value="Genomic_DNA"/>
</dbReference>
<dbReference type="NCBIfam" id="TIGR00231">
    <property type="entry name" value="small_GTP"/>
    <property type="match status" value="1"/>
</dbReference>
<dbReference type="OrthoDB" id="10006973at2759"/>
<accession>A0A0A1U4E7</accession>
<dbReference type="FunFam" id="3.40.50.300:FF:001447">
    <property type="entry name" value="Ras-related protein Rab-1B"/>
    <property type="match status" value="1"/>
</dbReference>
<dbReference type="PROSITE" id="PS51421">
    <property type="entry name" value="RAS"/>
    <property type="match status" value="1"/>
</dbReference>
<organism evidence="5 6">
    <name type="scientific">Entamoeba invadens IP1</name>
    <dbReference type="NCBI Taxonomy" id="370355"/>
    <lineage>
        <taxon>Eukaryota</taxon>
        <taxon>Amoebozoa</taxon>
        <taxon>Evosea</taxon>
        <taxon>Archamoebae</taxon>
        <taxon>Mastigamoebida</taxon>
        <taxon>Entamoebidae</taxon>
        <taxon>Entamoeba</taxon>
    </lineage>
</organism>
<dbReference type="Gene3D" id="3.40.50.300">
    <property type="entry name" value="P-loop containing nucleotide triphosphate hydrolases"/>
    <property type="match status" value="1"/>
</dbReference>
<evidence type="ECO:0000256" key="3">
    <source>
        <dbReference type="ARBA" id="ARBA00022741"/>
    </source>
</evidence>